<keyword evidence="2" id="KW-0812">Transmembrane</keyword>
<evidence type="ECO:0000256" key="3">
    <source>
        <dbReference type="SAM" id="SignalP"/>
    </source>
</evidence>
<keyword evidence="3" id="KW-0732">Signal</keyword>
<dbReference type="EMBL" id="BAAAQB010000030">
    <property type="protein sequence ID" value="GAA2136614.1"/>
    <property type="molecule type" value="Genomic_DNA"/>
</dbReference>
<evidence type="ECO:0000313" key="5">
    <source>
        <dbReference type="Proteomes" id="UP001500102"/>
    </source>
</evidence>
<feature type="signal peptide" evidence="3">
    <location>
        <begin position="1"/>
        <end position="26"/>
    </location>
</feature>
<dbReference type="Proteomes" id="UP001500102">
    <property type="component" value="Unassembled WGS sequence"/>
</dbReference>
<evidence type="ECO:0000313" key="4">
    <source>
        <dbReference type="EMBL" id="GAA2136614.1"/>
    </source>
</evidence>
<evidence type="ECO:0000256" key="1">
    <source>
        <dbReference type="SAM" id="Coils"/>
    </source>
</evidence>
<name>A0ABN2Z4I6_9MICC</name>
<sequence length="430" mass="43110">MKIGATASTALIASGGLILLSPPASAAEPATCSAAQASYRTALSKATDADSLARQVKAASRAAVQAQQVRDALAAAAVADTVQAQADLDAAAAAAAKTEGGLEAAKGNVQRALTIARWAADAVDRIQTELDGLPQLNDATENQARTQLSAATAARSDAAVNVTAAQASLEAARASHDQPDINAAQAALLAKQNLLEAAEAQLGEATLALEGVKAQGDAQLADARNRLNDAQQLSWEMDEHLMQADESVRAANDNAQAAADAAAQAKNALLTARNPDGIAAADAVLAAARTTATALHAQTTTRPDPASIARLLHISLEACAATPGAAPPALGAVARPVVALAPATVSRPAAVGVPSSNPEQKPAAVTATNPGLNIQTGVVTVSAAQVPAGPRDQDGMAIAAWSLGGLMVLAVTSFGVRRGRLRARMTNGAE</sequence>
<feature type="transmembrane region" description="Helical" evidence="2">
    <location>
        <begin position="395"/>
        <end position="416"/>
    </location>
</feature>
<gene>
    <name evidence="4" type="ORF">GCM10009825_21990</name>
</gene>
<dbReference type="RefSeq" id="WP_344365427.1">
    <property type="nucleotide sequence ID" value="NZ_BAAAQB010000030.1"/>
</dbReference>
<keyword evidence="1" id="KW-0175">Coiled coil</keyword>
<keyword evidence="2" id="KW-0472">Membrane</keyword>
<comment type="caution">
    <text evidence="4">The sequence shown here is derived from an EMBL/GenBank/DDBJ whole genome shotgun (WGS) entry which is preliminary data.</text>
</comment>
<accession>A0ABN2Z4I6</accession>
<organism evidence="4 5">
    <name type="scientific">Arthrobacter humicola</name>
    <dbReference type="NCBI Taxonomy" id="409291"/>
    <lineage>
        <taxon>Bacteria</taxon>
        <taxon>Bacillati</taxon>
        <taxon>Actinomycetota</taxon>
        <taxon>Actinomycetes</taxon>
        <taxon>Micrococcales</taxon>
        <taxon>Micrococcaceae</taxon>
        <taxon>Arthrobacter</taxon>
    </lineage>
</organism>
<evidence type="ECO:0000256" key="2">
    <source>
        <dbReference type="SAM" id="Phobius"/>
    </source>
</evidence>
<keyword evidence="5" id="KW-1185">Reference proteome</keyword>
<feature type="chain" id="PRO_5046412445" description="Chromosome segregation ATPase" evidence="3">
    <location>
        <begin position="27"/>
        <end position="430"/>
    </location>
</feature>
<protein>
    <recommendedName>
        <fullName evidence="6">Chromosome segregation ATPase</fullName>
    </recommendedName>
</protein>
<evidence type="ECO:0008006" key="6">
    <source>
        <dbReference type="Google" id="ProtNLM"/>
    </source>
</evidence>
<reference evidence="4 5" key="1">
    <citation type="journal article" date="2019" name="Int. J. Syst. Evol. Microbiol.">
        <title>The Global Catalogue of Microorganisms (GCM) 10K type strain sequencing project: providing services to taxonomists for standard genome sequencing and annotation.</title>
        <authorList>
            <consortium name="The Broad Institute Genomics Platform"/>
            <consortium name="The Broad Institute Genome Sequencing Center for Infectious Disease"/>
            <person name="Wu L."/>
            <person name="Ma J."/>
        </authorList>
    </citation>
    <scope>NUCLEOTIDE SEQUENCE [LARGE SCALE GENOMIC DNA]</scope>
    <source>
        <strain evidence="4 5">JCM 15921</strain>
    </source>
</reference>
<keyword evidence="2" id="KW-1133">Transmembrane helix</keyword>
<feature type="coiled-coil region" evidence="1">
    <location>
        <begin position="181"/>
        <end position="268"/>
    </location>
</feature>
<proteinExistence type="predicted"/>